<evidence type="ECO:0000313" key="4">
    <source>
        <dbReference type="Proteomes" id="UP000008810"/>
    </source>
</evidence>
<reference evidence="2 3" key="1">
    <citation type="journal article" date="2010" name="Nature">
        <title>Genome sequencing and analysis of the model grass Brachypodium distachyon.</title>
        <authorList>
            <consortium name="International Brachypodium Initiative"/>
        </authorList>
    </citation>
    <scope>NUCLEOTIDE SEQUENCE [LARGE SCALE GENOMIC DNA]</scope>
    <source>
        <strain evidence="2 3">Bd21</strain>
    </source>
</reference>
<dbReference type="AlphaFoldDB" id="I1HI43"/>
<dbReference type="eggNOG" id="ENOG502R64Z">
    <property type="taxonomic scope" value="Eukaryota"/>
</dbReference>
<accession>I1HI43</accession>
<dbReference type="EMBL" id="CM000881">
    <property type="protein sequence ID" value="KQK05624.1"/>
    <property type="molecule type" value="Genomic_DNA"/>
</dbReference>
<evidence type="ECO:0000256" key="1">
    <source>
        <dbReference type="SAM" id="MobiDB-lite"/>
    </source>
</evidence>
<sequence length="128" mass="13106">MAALAAEAKAEEPPSPPPAPEKRGAPAEGEEERPEAKRRRARVAALESVPRATAAAASEGDGCEGGSFSFHARSFSGVAETTPKFGSFNPAAAAQLVPFHLTPPPPLVDPDSPVVVDNEGKGKSGNSH</sequence>
<dbReference type="Gramene" id="KQK05624">
    <property type="protein sequence ID" value="KQK05624"/>
    <property type="gene ID" value="BRADI_2g21230v3"/>
</dbReference>
<dbReference type="OrthoDB" id="696283at2759"/>
<name>I1HI43_BRADI</name>
<reference evidence="3" key="3">
    <citation type="submission" date="2018-08" db="UniProtKB">
        <authorList>
            <consortium name="EnsemblPlants"/>
        </authorList>
    </citation>
    <scope>IDENTIFICATION</scope>
    <source>
        <strain evidence="3">cv. Bd21</strain>
    </source>
</reference>
<protein>
    <submittedName>
        <fullName evidence="2 3">Uncharacterized protein</fullName>
    </submittedName>
</protein>
<keyword evidence="4" id="KW-1185">Reference proteome</keyword>
<feature type="region of interest" description="Disordered" evidence="1">
    <location>
        <begin position="1"/>
        <end position="70"/>
    </location>
</feature>
<dbReference type="Proteomes" id="UP000008810">
    <property type="component" value="Chromosome 2"/>
</dbReference>
<feature type="region of interest" description="Disordered" evidence="1">
    <location>
        <begin position="99"/>
        <end position="128"/>
    </location>
</feature>
<gene>
    <name evidence="2" type="ORF">BRADI_2g21230v3</name>
</gene>
<proteinExistence type="predicted"/>
<organism evidence="2">
    <name type="scientific">Brachypodium distachyon</name>
    <name type="common">Purple false brome</name>
    <name type="synonym">Trachynia distachya</name>
    <dbReference type="NCBI Taxonomy" id="15368"/>
    <lineage>
        <taxon>Eukaryota</taxon>
        <taxon>Viridiplantae</taxon>
        <taxon>Streptophyta</taxon>
        <taxon>Embryophyta</taxon>
        <taxon>Tracheophyta</taxon>
        <taxon>Spermatophyta</taxon>
        <taxon>Magnoliopsida</taxon>
        <taxon>Liliopsida</taxon>
        <taxon>Poales</taxon>
        <taxon>Poaceae</taxon>
        <taxon>BOP clade</taxon>
        <taxon>Pooideae</taxon>
        <taxon>Stipodae</taxon>
        <taxon>Brachypodieae</taxon>
        <taxon>Brachypodium</taxon>
    </lineage>
</organism>
<evidence type="ECO:0000313" key="3">
    <source>
        <dbReference type="EnsemblPlants" id="KQK05624"/>
    </source>
</evidence>
<reference evidence="2" key="2">
    <citation type="submission" date="2017-06" db="EMBL/GenBank/DDBJ databases">
        <title>WGS assembly of Brachypodium distachyon.</title>
        <authorList>
            <consortium name="The International Brachypodium Initiative"/>
            <person name="Lucas S."/>
            <person name="Harmon-Smith M."/>
            <person name="Lail K."/>
            <person name="Tice H."/>
            <person name="Grimwood J."/>
            <person name="Bruce D."/>
            <person name="Barry K."/>
            <person name="Shu S."/>
            <person name="Lindquist E."/>
            <person name="Wang M."/>
            <person name="Pitluck S."/>
            <person name="Vogel J.P."/>
            <person name="Garvin D.F."/>
            <person name="Mockler T.C."/>
            <person name="Schmutz J."/>
            <person name="Rokhsar D."/>
            <person name="Bevan M.W."/>
        </authorList>
    </citation>
    <scope>NUCLEOTIDE SEQUENCE</scope>
    <source>
        <strain evidence="2">Bd21</strain>
    </source>
</reference>
<dbReference type="InParanoid" id="I1HI43"/>
<evidence type="ECO:0000313" key="2">
    <source>
        <dbReference type="EMBL" id="KQK05624.1"/>
    </source>
</evidence>
<dbReference type="EnsemblPlants" id="KQK05624">
    <property type="protein sequence ID" value="KQK05624"/>
    <property type="gene ID" value="BRADI_2g21230v3"/>
</dbReference>
<dbReference type="HOGENOM" id="CLU_123592_0_0_1"/>
<dbReference type="OMA" id="SFHARNF"/>